<dbReference type="InterPro" id="IPR000182">
    <property type="entry name" value="GNAT_dom"/>
</dbReference>
<keyword evidence="3" id="KW-1185">Reference proteome</keyword>
<dbReference type="EMBL" id="JAFMOU010000064">
    <property type="protein sequence ID" value="MBU9834551.1"/>
    <property type="molecule type" value="Genomic_DNA"/>
</dbReference>
<name>A0ABS6KYK1_9GAMM</name>
<evidence type="ECO:0000259" key="1">
    <source>
        <dbReference type="PROSITE" id="PS51186"/>
    </source>
</evidence>
<comment type="caution">
    <text evidence="2">The sequence shown here is derived from an EMBL/GenBank/DDBJ whole genome shotgun (WGS) entry which is preliminary data.</text>
</comment>
<gene>
    <name evidence="2" type="ORF">J1786_06920</name>
</gene>
<feature type="domain" description="N-acetyltransferase" evidence="1">
    <location>
        <begin position="3"/>
        <end position="155"/>
    </location>
</feature>
<proteinExistence type="predicted"/>
<dbReference type="Gene3D" id="3.40.630.30">
    <property type="match status" value="1"/>
</dbReference>
<organism evidence="2 3">
    <name type="scientific">Rahnella perminowiae</name>
    <dbReference type="NCBI Taxonomy" id="2816244"/>
    <lineage>
        <taxon>Bacteria</taxon>
        <taxon>Pseudomonadati</taxon>
        <taxon>Pseudomonadota</taxon>
        <taxon>Gammaproteobacteria</taxon>
        <taxon>Enterobacterales</taxon>
        <taxon>Yersiniaceae</taxon>
        <taxon>Rahnella</taxon>
    </lineage>
</organism>
<dbReference type="PROSITE" id="PS51186">
    <property type="entry name" value="GNAT"/>
    <property type="match status" value="1"/>
</dbReference>
<sequence length="155" mass="17826">MLARLRIISETEKTQLWDLLSDYLHELSQYGEVNIEYPFFSSYWTDADRWPYFIESGETVVGFILVNTWSPSGKGTDFGLAEFYVLPQFRGLNIGKSAFSSLLNLHPGRWELSVMQDNETAKKFWSQLIYSCGVLNKETAERGGELNYRFATIVA</sequence>
<dbReference type="Proteomes" id="UP000699865">
    <property type="component" value="Unassembled WGS sequence"/>
</dbReference>
<evidence type="ECO:0000313" key="3">
    <source>
        <dbReference type="Proteomes" id="UP000699865"/>
    </source>
</evidence>
<dbReference type="InterPro" id="IPR016181">
    <property type="entry name" value="Acyl_CoA_acyltransferase"/>
</dbReference>
<reference evidence="2 3" key="1">
    <citation type="submission" date="2021-03" db="EMBL/GenBank/DDBJ databases">
        <title>Five novel Rahnella species.</title>
        <authorList>
            <person name="Brady C."/>
            <person name="Asselin J."/>
            <person name="Beer S."/>
            <person name="Bruberg M.B."/>
            <person name="Crampton B."/>
            <person name="Venter S."/>
            <person name="Arnold D."/>
            <person name="Denman S."/>
        </authorList>
    </citation>
    <scope>NUCLEOTIDE SEQUENCE [LARGE SCALE GENOMIC DNA]</scope>
    <source>
        <strain evidence="2 3">L72c</strain>
    </source>
</reference>
<dbReference type="SUPFAM" id="SSF55729">
    <property type="entry name" value="Acyl-CoA N-acyltransferases (Nat)"/>
    <property type="match status" value="1"/>
</dbReference>
<protein>
    <submittedName>
        <fullName evidence="2">GNAT family N-acetyltransferase</fullName>
    </submittedName>
</protein>
<accession>A0ABS6KYK1</accession>
<evidence type="ECO:0000313" key="2">
    <source>
        <dbReference type="EMBL" id="MBU9834551.1"/>
    </source>
</evidence>
<dbReference type="Pfam" id="PF00583">
    <property type="entry name" value="Acetyltransf_1"/>
    <property type="match status" value="1"/>
</dbReference>
<dbReference type="CDD" id="cd04301">
    <property type="entry name" value="NAT_SF"/>
    <property type="match status" value="1"/>
</dbReference>